<reference evidence="2 3" key="1">
    <citation type="submission" date="2021-04" db="EMBL/GenBank/DDBJ databases">
        <authorList>
            <person name="Ivanova A."/>
        </authorList>
    </citation>
    <scope>NUCLEOTIDE SEQUENCE [LARGE SCALE GENOMIC DNA]</scope>
    <source>
        <strain evidence="2 3">G18</strain>
    </source>
</reference>
<dbReference type="Gene3D" id="3.90.550.10">
    <property type="entry name" value="Spore Coat Polysaccharide Biosynthesis Protein SpsA, Chain A"/>
    <property type="match status" value="1"/>
</dbReference>
<evidence type="ECO:0000313" key="3">
    <source>
        <dbReference type="Proteomes" id="UP000676565"/>
    </source>
</evidence>
<dbReference type="Proteomes" id="UP000676565">
    <property type="component" value="Unassembled WGS sequence"/>
</dbReference>
<evidence type="ECO:0000313" key="2">
    <source>
        <dbReference type="EMBL" id="MBP3954925.1"/>
    </source>
</evidence>
<protein>
    <submittedName>
        <fullName evidence="2">Glycosyltransferase family 25 protein</fullName>
    </submittedName>
</protein>
<gene>
    <name evidence="2" type="ORF">J8F10_06475</name>
</gene>
<comment type="caution">
    <text evidence="2">The sequence shown here is derived from an EMBL/GenBank/DDBJ whole genome shotgun (WGS) entry which is preliminary data.</text>
</comment>
<evidence type="ECO:0000259" key="1">
    <source>
        <dbReference type="Pfam" id="PF01755"/>
    </source>
</evidence>
<dbReference type="EMBL" id="JAGKQQ010000001">
    <property type="protein sequence ID" value="MBP3954925.1"/>
    <property type="molecule type" value="Genomic_DNA"/>
</dbReference>
<keyword evidence="3" id="KW-1185">Reference proteome</keyword>
<dbReference type="Pfam" id="PF01755">
    <property type="entry name" value="Glyco_transf_25"/>
    <property type="match status" value="1"/>
</dbReference>
<dbReference type="InterPro" id="IPR029044">
    <property type="entry name" value="Nucleotide-diphossugar_trans"/>
</dbReference>
<organism evidence="2 3">
    <name type="scientific">Gemmata palustris</name>
    <dbReference type="NCBI Taxonomy" id="2822762"/>
    <lineage>
        <taxon>Bacteria</taxon>
        <taxon>Pseudomonadati</taxon>
        <taxon>Planctomycetota</taxon>
        <taxon>Planctomycetia</taxon>
        <taxon>Gemmatales</taxon>
        <taxon>Gemmataceae</taxon>
        <taxon>Gemmata</taxon>
    </lineage>
</organism>
<dbReference type="InterPro" id="IPR002654">
    <property type="entry name" value="Glyco_trans_25"/>
</dbReference>
<feature type="domain" description="Glycosyl transferase family 25" evidence="1">
    <location>
        <begin position="37"/>
        <end position="88"/>
    </location>
</feature>
<proteinExistence type="predicted"/>
<name>A0ABS5BMI5_9BACT</name>
<accession>A0ABS5BMI5</accession>
<sequence length="195" mass="21899">MAESLEACRRVGITPVVWEATDGTTVPMPEGWKENAGALGCRLSHMSVLADAIAKGYEQVCVLEDDVTFIPDFQGRFSTFLEAVPSDWMALCIGGQHASAPEQVSPGVVRCLSCHRTHAYMVRGEFIHQLHSIFARSRGHIDWEWAHSMKDYRVYAPYPSFLCGQRASKSDITQMKTISDRWWQPRRATAPKKAI</sequence>